<accession>A0A914R742</accession>
<dbReference type="InterPro" id="IPR029016">
    <property type="entry name" value="GAF-like_dom_sf"/>
</dbReference>
<reference evidence="2" key="1">
    <citation type="submission" date="2022-11" db="UniProtKB">
        <authorList>
            <consortium name="WormBaseParasite"/>
        </authorList>
    </citation>
    <scope>IDENTIFICATION</scope>
</reference>
<keyword evidence="1" id="KW-1185">Reference proteome</keyword>
<name>A0A914R742_PAREQ</name>
<dbReference type="Proteomes" id="UP000887564">
    <property type="component" value="Unplaced"/>
</dbReference>
<evidence type="ECO:0000313" key="1">
    <source>
        <dbReference type="Proteomes" id="UP000887564"/>
    </source>
</evidence>
<evidence type="ECO:0000313" key="2">
    <source>
        <dbReference type="WBParaSite" id="PEQ_0000207801-mRNA-1"/>
    </source>
</evidence>
<dbReference type="WBParaSite" id="PEQ_0000207801-mRNA-1">
    <property type="protein sequence ID" value="PEQ_0000207801-mRNA-1"/>
    <property type="gene ID" value="PEQ_0000207801"/>
</dbReference>
<protein>
    <submittedName>
        <fullName evidence="2">Uncharacterized protein</fullName>
    </submittedName>
</protein>
<dbReference type="SUPFAM" id="SSF55781">
    <property type="entry name" value="GAF domain-like"/>
    <property type="match status" value="1"/>
</dbReference>
<dbReference type="Gene3D" id="3.30.450.40">
    <property type="match status" value="1"/>
</dbReference>
<sequence length="131" mass="14532">MCYLRNLVNLGSVLSECLSRVFHIFGFARVRISMRLGAFVFSWIPSSDSDPTLTQCSLFLLDKEHSELVAEVFEKNGTSDEYLTEIRMPLSQGIVGHVASTGQMMNVSDVYNTKGVQIFLTQSSVLLSESG</sequence>
<dbReference type="AlphaFoldDB" id="A0A914R742"/>
<proteinExistence type="predicted"/>
<organism evidence="1 2">
    <name type="scientific">Parascaris equorum</name>
    <name type="common">Equine roundworm</name>
    <dbReference type="NCBI Taxonomy" id="6256"/>
    <lineage>
        <taxon>Eukaryota</taxon>
        <taxon>Metazoa</taxon>
        <taxon>Ecdysozoa</taxon>
        <taxon>Nematoda</taxon>
        <taxon>Chromadorea</taxon>
        <taxon>Rhabditida</taxon>
        <taxon>Spirurina</taxon>
        <taxon>Ascaridomorpha</taxon>
        <taxon>Ascaridoidea</taxon>
        <taxon>Ascarididae</taxon>
        <taxon>Parascaris</taxon>
    </lineage>
</organism>